<keyword evidence="1" id="KW-0677">Repeat</keyword>
<evidence type="ECO:0000256" key="1">
    <source>
        <dbReference type="ARBA" id="ARBA00022737"/>
    </source>
</evidence>
<feature type="region of interest" description="Disordered" evidence="2">
    <location>
        <begin position="602"/>
        <end position="626"/>
    </location>
</feature>
<sequence>MRLLQRSDTGDFSLTKFRDEAIPPYAILSHTWGADTEVTFEDLINGTGKDKPGYEKIRFCGEQAALDDLEYFWIDTCCINKSNYAELSQAINSMFRWYGNATRCYVYLSDVSSSPLDTNEEFNPPPWESDLRKSKWFTRGWTLQDLLAPSSVEFFSRERICLGDRSSLGQLIHEITGIPLLALRGAPLSQFSVNERLSWMESRQTKLEEDRAYALLGILDVYIPPLYGEGMASAFKRLLDEIDKLEKCMQELRLTDPRDDKKRIEEAKGGLLEDSYRWILENPDFQQWCDDQQSRLLWVKGGPGKGKTMLLCGIINELEKSMPKTALLSYFFCQATDPRFNNATAMLRGLIYLLVSQQPSLVSHIRKKHDHAGKALFNDTNAWVALSEIFTNILQDPSLNNTYLVIDALDECIVGLPKLLDFVKKSPVSSRVKWLVSSRNDTNIERRLQLDDSGATLSLELEDDDTDIKSFVDSGYGTTSETSSVYFIANAPGAREDLLALLLKDKELQVLFTSAFDKVSAPKFEHSFRIMLGQFARELGNEARDKRERSVAYVVRTMAGYVSNCICKKYSIETDMRSKEMDQLSSQLPHKRQLLERLLNPELTDAEEIHDEGNSEDQGREAEEDNWDENDMVSLPHLEQLEKFVINSQAMSNLRRNLRNWINPNTSTHPLERDQVTTKELLEMQELDEQGQTIAYQMSDTHDQDQPPWWRLKNLLKRFARPSVPMGYRRLEWTFDCGKEMYGDYDNQDPVAVEELASILQRRPSVTKPIKEDGTTPGTDREEDIPGYRLTSDNSGGGGGGGGSGAHYSGTPSSTGIEQSGSTQAAASNQAGSTGTKDSASNIQSSLEASSGTPLHPTARNRKFLELCVNTGEIDISLGEIDITGVNSDGELFKRIYERYKDLRGHRMRRIFLKPDDVHFVHFSVQGRYRVGIYGQALVIPPEDEVKAGRYHYEECPLKVQPPMDYRTFLHYMNTHKHGDRANPAGISVHTDSIFLRRLPKKTGMSILTGQQSALQFGWGVHIIEGPNKIALSWTTFLSLALSFVVSALYSHFWHTQEQGFGIGQWMVAVLSAAMAALYFQWAET</sequence>
<dbReference type="PANTHER" id="PTHR10622">
    <property type="entry name" value="HET DOMAIN-CONTAINING PROTEIN"/>
    <property type="match status" value="1"/>
</dbReference>
<gene>
    <name evidence="5" type="ORF">K458DRAFT_333968</name>
</gene>
<feature type="transmembrane region" description="Helical" evidence="3">
    <location>
        <begin position="1063"/>
        <end position="1082"/>
    </location>
</feature>
<reference evidence="5" key="1">
    <citation type="journal article" date="2020" name="Stud. Mycol.">
        <title>101 Dothideomycetes genomes: a test case for predicting lifestyles and emergence of pathogens.</title>
        <authorList>
            <person name="Haridas S."/>
            <person name="Albert R."/>
            <person name="Binder M."/>
            <person name="Bloem J."/>
            <person name="Labutti K."/>
            <person name="Salamov A."/>
            <person name="Andreopoulos B."/>
            <person name="Baker S."/>
            <person name="Barry K."/>
            <person name="Bills G."/>
            <person name="Bluhm B."/>
            <person name="Cannon C."/>
            <person name="Castanera R."/>
            <person name="Culley D."/>
            <person name="Daum C."/>
            <person name="Ezra D."/>
            <person name="Gonzalez J."/>
            <person name="Henrissat B."/>
            <person name="Kuo A."/>
            <person name="Liang C."/>
            <person name="Lipzen A."/>
            <person name="Lutzoni F."/>
            <person name="Magnuson J."/>
            <person name="Mondo S."/>
            <person name="Nolan M."/>
            <person name="Ohm R."/>
            <person name="Pangilinan J."/>
            <person name="Park H.-J."/>
            <person name="Ramirez L."/>
            <person name="Alfaro M."/>
            <person name="Sun H."/>
            <person name="Tritt A."/>
            <person name="Yoshinaga Y."/>
            <person name="Zwiers L.-H."/>
            <person name="Turgeon B."/>
            <person name="Goodwin S."/>
            <person name="Spatafora J."/>
            <person name="Crous P."/>
            <person name="Grigoriev I."/>
        </authorList>
    </citation>
    <scope>NUCLEOTIDE SEQUENCE</scope>
    <source>
        <strain evidence="5">CBS 122367</strain>
    </source>
</reference>
<dbReference type="InterPro" id="IPR027417">
    <property type="entry name" value="P-loop_NTPase"/>
</dbReference>
<dbReference type="OrthoDB" id="409136at2759"/>
<evidence type="ECO:0000256" key="2">
    <source>
        <dbReference type="SAM" id="MobiDB-lite"/>
    </source>
</evidence>
<dbReference type="FunFam" id="3.40.50.300:FF:001638">
    <property type="entry name" value="NACHT and WD40 domain protein"/>
    <property type="match status" value="1"/>
</dbReference>
<feature type="compositionally biased region" description="Gly residues" evidence="2">
    <location>
        <begin position="795"/>
        <end position="805"/>
    </location>
</feature>
<keyword evidence="3" id="KW-0472">Membrane</keyword>
<dbReference type="InterPro" id="IPR056884">
    <property type="entry name" value="NPHP3-like_N"/>
</dbReference>
<dbReference type="Proteomes" id="UP000799291">
    <property type="component" value="Unassembled WGS sequence"/>
</dbReference>
<dbReference type="EMBL" id="MU005575">
    <property type="protein sequence ID" value="KAF2687489.1"/>
    <property type="molecule type" value="Genomic_DNA"/>
</dbReference>
<name>A0A6G1JBH8_9PLEO</name>
<evidence type="ECO:0000313" key="5">
    <source>
        <dbReference type="EMBL" id="KAF2687489.1"/>
    </source>
</evidence>
<dbReference type="Gene3D" id="3.40.50.300">
    <property type="entry name" value="P-loop containing nucleotide triphosphate hydrolases"/>
    <property type="match status" value="1"/>
</dbReference>
<evidence type="ECO:0000256" key="3">
    <source>
        <dbReference type="SAM" id="Phobius"/>
    </source>
</evidence>
<organism evidence="5 6">
    <name type="scientific">Lentithecium fluviatile CBS 122367</name>
    <dbReference type="NCBI Taxonomy" id="1168545"/>
    <lineage>
        <taxon>Eukaryota</taxon>
        <taxon>Fungi</taxon>
        <taxon>Dikarya</taxon>
        <taxon>Ascomycota</taxon>
        <taxon>Pezizomycotina</taxon>
        <taxon>Dothideomycetes</taxon>
        <taxon>Pleosporomycetidae</taxon>
        <taxon>Pleosporales</taxon>
        <taxon>Massarineae</taxon>
        <taxon>Lentitheciaceae</taxon>
        <taxon>Lentithecium</taxon>
    </lineage>
</organism>
<dbReference type="Pfam" id="PF24883">
    <property type="entry name" value="NPHP3_N"/>
    <property type="match status" value="1"/>
</dbReference>
<keyword evidence="3" id="KW-1133">Transmembrane helix</keyword>
<feature type="region of interest" description="Disordered" evidence="2">
    <location>
        <begin position="763"/>
        <end position="856"/>
    </location>
</feature>
<feature type="compositionally biased region" description="Polar residues" evidence="2">
    <location>
        <begin position="810"/>
        <end position="853"/>
    </location>
</feature>
<feature type="transmembrane region" description="Helical" evidence="3">
    <location>
        <begin position="1031"/>
        <end position="1051"/>
    </location>
</feature>
<evidence type="ECO:0000259" key="4">
    <source>
        <dbReference type="PROSITE" id="PS50837"/>
    </source>
</evidence>
<keyword evidence="6" id="KW-1185">Reference proteome</keyword>
<accession>A0A6G1JBH8</accession>
<dbReference type="AlphaFoldDB" id="A0A6G1JBH8"/>
<feature type="domain" description="NACHT" evidence="4">
    <location>
        <begin position="295"/>
        <end position="448"/>
    </location>
</feature>
<feature type="compositionally biased region" description="Basic and acidic residues" evidence="2">
    <location>
        <begin position="611"/>
        <end position="621"/>
    </location>
</feature>
<dbReference type="InterPro" id="IPR010730">
    <property type="entry name" value="HET"/>
</dbReference>
<protein>
    <submittedName>
        <fullName evidence="5">HET-domain-containing protein</fullName>
    </submittedName>
</protein>
<keyword evidence="3" id="KW-0812">Transmembrane</keyword>
<proteinExistence type="predicted"/>
<evidence type="ECO:0000313" key="6">
    <source>
        <dbReference type="Proteomes" id="UP000799291"/>
    </source>
</evidence>
<dbReference type="SUPFAM" id="SSF52540">
    <property type="entry name" value="P-loop containing nucleoside triphosphate hydrolases"/>
    <property type="match status" value="1"/>
</dbReference>
<dbReference type="InterPro" id="IPR007111">
    <property type="entry name" value="NACHT_NTPase"/>
</dbReference>
<dbReference type="PROSITE" id="PS50837">
    <property type="entry name" value="NACHT"/>
    <property type="match status" value="1"/>
</dbReference>
<dbReference type="Pfam" id="PF06985">
    <property type="entry name" value="HET"/>
    <property type="match status" value="1"/>
</dbReference>
<dbReference type="PANTHER" id="PTHR10622:SF13">
    <property type="entry name" value="NACHT DOMAIN-CONTAINING PROTEIN"/>
    <property type="match status" value="1"/>
</dbReference>